<dbReference type="AlphaFoldDB" id="N4WB09"/>
<dbReference type="OrthoDB" id="2935725at2"/>
<comment type="caution">
    <text evidence="3">The sequence shown here is derived from an EMBL/GenBank/DDBJ whole genome shotgun (WGS) entry which is preliminary data.</text>
</comment>
<dbReference type="RefSeq" id="WP_003470066.1">
    <property type="nucleotide sequence ID" value="NZ_APML01000042.1"/>
</dbReference>
<evidence type="ECO:0000256" key="1">
    <source>
        <dbReference type="SAM" id="Phobius"/>
    </source>
</evidence>
<proteinExistence type="predicted"/>
<dbReference type="PATRIC" id="fig|1308866.3.peg.2138"/>
<keyword evidence="4" id="KW-1185">Reference proteome</keyword>
<keyword evidence="1" id="KW-0812">Transmembrane</keyword>
<keyword evidence="1" id="KW-0472">Membrane</keyword>
<gene>
    <name evidence="3" type="ORF">J416_10541</name>
</gene>
<protein>
    <recommendedName>
        <fullName evidence="2">DUF4350 domain-containing protein</fullName>
    </recommendedName>
</protein>
<name>N4WB09_9BACI</name>
<evidence type="ECO:0000313" key="3">
    <source>
        <dbReference type="EMBL" id="ENH96444.1"/>
    </source>
</evidence>
<dbReference type="STRING" id="1308866.J416_10541"/>
<dbReference type="EMBL" id="APML01000042">
    <property type="protein sequence ID" value="ENH96444.1"/>
    <property type="molecule type" value="Genomic_DNA"/>
</dbReference>
<dbReference type="InterPro" id="IPR025646">
    <property type="entry name" value="DUF4350"/>
</dbReference>
<evidence type="ECO:0000259" key="2">
    <source>
        <dbReference type="Pfam" id="PF14258"/>
    </source>
</evidence>
<keyword evidence="1" id="KW-1133">Transmembrane helix</keyword>
<reference evidence="3 4" key="1">
    <citation type="submission" date="2013-03" db="EMBL/GenBank/DDBJ databases">
        <title>Draft genome sequence of Gracibacillus halophilus YIM-C55.5, a moderately halophilic and thermophilic organism from the Xiaochaidamu salt lake.</title>
        <authorList>
            <person name="Sugumar T."/>
            <person name="Polireddy D.R."/>
            <person name="Antony A."/>
            <person name="Madhava Y.R."/>
            <person name="Sivakumar N."/>
        </authorList>
    </citation>
    <scope>NUCLEOTIDE SEQUENCE [LARGE SCALE GENOMIC DNA]</scope>
    <source>
        <strain evidence="3 4">YIM-C55.5</strain>
    </source>
</reference>
<dbReference type="Pfam" id="PF14258">
    <property type="entry name" value="DUF4350"/>
    <property type="match status" value="1"/>
</dbReference>
<evidence type="ECO:0000313" key="4">
    <source>
        <dbReference type="Proteomes" id="UP000012283"/>
    </source>
</evidence>
<feature type="transmembrane region" description="Helical" evidence="1">
    <location>
        <begin position="240"/>
        <end position="258"/>
    </location>
</feature>
<sequence>MTNLFKKNGWLWILFLFLFIIFISLFSTSSPPKEYPAYMTESPSPTGTKAIYTYLKEENITATIEETSPLHLANTDQNQLRILIDPPILTNEDELDGYKEYIQAGNQLVVLKENPDGWMNINASPFQSFEMQAEETYELQGNNEKYEAISYSNIRLEHHETDTILLKDEYGTIGLKRAIGEGSLIVITEPQWSMNQHITKTDHAEILLDTIHFQSAEQVIFDQYKHVQSPLSSVSVYPDWTYVILIEGILLTILWLWFRGKRFGPIYPVREETVRFSDERIRALAKWYRKGKNYQTALHDQAHYFKETVKMKYGVSFHRSWHERFTYLAGKIEGYSSEELESIADKMEQLLQKESIHKQEFVYWSKKIDNLQKEVEAR</sequence>
<organism evidence="3 4">
    <name type="scientific">Gracilibacillus halophilus YIM-C55.5</name>
    <dbReference type="NCBI Taxonomy" id="1308866"/>
    <lineage>
        <taxon>Bacteria</taxon>
        <taxon>Bacillati</taxon>
        <taxon>Bacillota</taxon>
        <taxon>Bacilli</taxon>
        <taxon>Bacillales</taxon>
        <taxon>Bacillaceae</taxon>
        <taxon>Gracilibacillus</taxon>
    </lineage>
</organism>
<feature type="domain" description="DUF4350" evidence="2">
    <location>
        <begin position="41"/>
        <end position="208"/>
    </location>
</feature>
<dbReference type="eggNOG" id="ENOG502Z89S">
    <property type="taxonomic scope" value="Bacteria"/>
</dbReference>
<dbReference type="Proteomes" id="UP000012283">
    <property type="component" value="Unassembled WGS sequence"/>
</dbReference>
<feature type="transmembrane region" description="Helical" evidence="1">
    <location>
        <begin position="9"/>
        <end position="27"/>
    </location>
</feature>
<accession>N4WB09</accession>